<dbReference type="GO" id="GO:0016740">
    <property type="term" value="F:transferase activity"/>
    <property type="evidence" value="ECO:0007669"/>
    <property type="project" value="UniProtKB-KW"/>
</dbReference>
<dbReference type="AlphaFoldDB" id="A0A0H5D4W5"/>
<dbReference type="EMBL" id="CVRL01000039">
    <property type="protein sequence ID" value="CRL12171.1"/>
    <property type="molecule type" value="Genomic_DNA"/>
</dbReference>
<sequence>MSFRLTLILPRERARLAAALTRYYSEIAPDLRIDPSERAGQMLHRKDVTAFWIRQDEDRIGFAIVLNLPEDRRELSEFYICDTKRRLGYGHAAASLIFAEFPGYWRMGISAGSPNAVAFWGTCLSAIKGVEQLRDGAPFTEHQIKSYSFHIAGAQND</sequence>
<organism evidence="1 2">
    <name type="scientific">Phaeobacter italicus</name>
    <dbReference type="NCBI Taxonomy" id="481446"/>
    <lineage>
        <taxon>Bacteria</taxon>
        <taxon>Pseudomonadati</taxon>
        <taxon>Pseudomonadota</taxon>
        <taxon>Alphaproteobacteria</taxon>
        <taxon>Rhodobacterales</taxon>
        <taxon>Roseobacteraceae</taxon>
        <taxon>Phaeobacter</taxon>
    </lineage>
</organism>
<evidence type="ECO:0000313" key="1">
    <source>
        <dbReference type="EMBL" id="CRL12171.1"/>
    </source>
</evidence>
<proteinExistence type="predicted"/>
<keyword evidence="2" id="KW-1185">Reference proteome</keyword>
<dbReference type="STRING" id="481446.NIT7645_01768"/>
<protein>
    <submittedName>
        <fullName evidence="1">Putative acetyltransferase</fullName>
    </submittedName>
</protein>
<dbReference type="Gene3D" id="3.40.630.30">
    <property type="match status" value="1"/>
</dbReference>
<dbReference type="OrthoDB" id="8479334at2"/>
<dbReference type="Proteomes" id="UP000043764">
    <property type="component" value="Unassembled WGS sequence"/>
</dbReference>
<evidence type="ECO:0000313" key="2">
    <source>
        <dbReference type="Proteomes" id="UP000043764"/>
    </source>
</evidence>
<dbReference type="RefSeq" id="WP_008559191.1">
    <property type="nucleotide sequence ID" value="NZ_BSKQ01000001.1"/>
</dbReference>
<gene>
    <name evidence="1" type="ORF">NIT7321_03043</name>
</gene>
<accession>A0A0H5D4W5</accession>
<dbReference type="SUPFAM" id="SSF55729">
    <property type="entry name" value="Acyl-CoA N-acyltransferases (Nat)"/>
    <property type="match status" value="1"/>
</dbReference>
<keyword evidence="1" id="KW-0808">Transferase</keyword>
<name>A0A0H5D4W5_9RHOB</name>
<reference evidence="1 2" key="1">
    <citation type="submission" date="2015-05" db="EMBL/GenBank/DDBJ databases">
        <authorList>
            <person name="Rodrigo-Torres Lidia"/>
            <person name="Arahal R.David."/>
        </authorList>
    </citation>
    <scope>NUCLEOTIDE SEQUENCE [LARGE SCALE GENOMIC DNA]</scope>
    <source>
        <strain evidence="1 2">CECT 7321</strain>
    </source>
</reference>
<dbReference type="InterPro" id="IPR016181">
    <property type="entry name" value="Acyl_CoA_acyltransferase"/>
</dbReference>